<gene>
    <name evidence="2" type="ORF">AIOL_003466</name>
</gene>
<dbReference type="EMBL" id="LFTY01000002">
    <property type="protein sequence ID" value="KMW58491.1"/>
    <property type="molecule type" value="Genomic_DNA"/>
</dbReference>
<sequence>MHIRDELYSFFWMTICGILKGAGVMAVPEDVEAKAVAGFRS</sequence>
<organism evidence="2 3">
    <name type="scientific">Candidatus Rhodobacter oscarellae</name>
    <dbReference type="NCBI Taxonomy" id="1675527"/>
    <lineage>
        <taxon>Bacteria</taxon>
        <taxon>Pseudomonadati</taxon>
        <taxon>Pseudomonadota</taxon>
        <taxon>Alphaproteobacteria</taxon>
        <taxon>Rhodobacterales</taxon>
        <taxon>Rhodobacter group</taxon>
        <taxon>Rhodobacter</taxon>
    </lineage>
</organism>
<keyword evidence="1" id="KW-0812">Transmembrane</keyword>
<keyword evidence="1" id="KW-0472">Membrane</keyword>
<dbReference type="Proteomes" id="UP000037178">
    <property type="component" value="Unassembled WGS sequence"/>
</dbReference>
<name>A0A0J9E728_9RHOB</name>
<evidence type="ECO:0000313" key="2">
    <source>
        <dbReference type="EMBL" id="KMW58491.1"/>
    </source>
</evidence>
<keyword evidence="1" id="KW-1133">Transmembrane helix</keyword>
<accession>A0A0J9E728</accession>
<evidence type="ECO:0000313" key="3">
    <source>
        <dbReference type="Proteomes" id="UP000037178"/>
    </source>
</evidence>
<feature type="transmembrane region" description="Helical" evidence="1">
    <location>
        <begin position="7"/>
        <end position="27"/>
    </location>
</feature>
<keyword evidence="3" id="KW-1185">Reference proteome</keyword>
<proteinExistence type="predicted"/>
<dbReference type="AlphaFoldDB" id="A0A0J9E728"/>
<evidence type="ECO:0000256" key="1">
    <source>
        <dbReference type="SAM" id="Phobius"/>
    </source>
</evidence>
<reference evidence="2 3" key="1">
    <citation type="submission" date="2015-06" db="EMBL/GenBank/DDBJ databases">
        <title>Draft genome sequence of an Alphaproteobacteria species associated to the Mediterranean sponge Oscarella lobularis.</title>
        <authorList>
            <person name="Jourda C."/>
            <person name="Santini S."/>
            <person name="Claverie J.-M."/>
        </authorList>
    </citation>
    <scope>NUCLEOTIDE SEQUENCE [LARGE SCALE GENOMIC DNA]</scope>
    <source>
        <strain evidence="2">IGS</strain>
    </source>
</reference>
<comment type="caution">
    <text evidence="2">The sequence shown here is derived from an EMBL/GenBank/DDBJ whole genome shotgun (WGS) entry which is preliminary data.</text>
</comment>
<dbReference type="PATRIC" id="fig|1675527.3.peg.3625"/>
<protein>
    <submittedName>
        <fullName evidence="2">Uncharacterized protein</fullName>
    </submittedName>
</protein>